<evidence type="ECO:0000256" key="4">
    <source>
        <dbReference type="ARBA" id="ARBA00022741"/>
    </source>
</evidence>
<feature type="compositionally biased region" description="Acidic residues" evidence="8">
    <location>
        <begin position="98"/>
        <end position="125"/>
    </location>
</feature>
<dbReference type="InterPro" id="IPR014813">
    <property type="entry name" value="Gnl3_N_dom"/>
</dbReference>
<keyword evidence="2" id="KW-0813">Transport</keyword>
<dbReference type="InterPro" id="IPR050755">
    <property type="entry name" value="TRAFAC_YlqF/YawG_RiboMat"/>
</dbReference>
<dbReference type="GO" id="GO:0042273">
    <property type="term" value="P:ribosomal large subunit biogenesis"/>
    <property type="evidence" value="ECO:0007669"/>
    <property type="project" value="UniProtKB-ARBA"/>
</dbReference>
<evidence type="ECO:0000256" key="8">
    <source>
        <dbReference type="SAM" id="MobiDB-lite"/>
    </source>
</evidence>
<sequence length="560" mass="61593">MVKPFSKSKRTPVRLRHKIEKASAAKQRKLRKEAKKNPQWKSRLKKDPGIPNLFPFKEKLLEELEEKKRQKAEQGQRLREATKEKKRAGKDGRPGADAEAEEEDEDDLMEEEDELLDEDMEEDDGDKAHDSANPLAALVASAQARAAEYDGGALAGDIGPSGDDGSAAETVQISETISSDHRNPDSSRKAFDKIFKQVLDAADVILYVLDARDPEGTRSREVERQVMAAEGGSKRLILVLNKIDLIPPSVLKGWLIHLRRYFPTIPLRASTPASNAQTFDHKQLTLKATSETLLRSLKSYAASKQLKRSISVGVIGYPNVGKSSVINALTSRLNKGAQSFACPVGSEAGVTTSLREVKIDSKLKILDSPGIVFPSTVDGEGREDKQRRKAEHEARLILLNALPPSQISDPIPAVNLLLERLSASKTLYEKLLKYYGIVALGPFAQGDETTDFLVQVARKRGRLGKGGVPNLTSAAMTVITDWRDGRIQGWVDPPVLKVADDEEMVEDQGMDDTRELPTGADRKQIVKEWAAEFKLEGLWGDGADNGKGFSGGDDVMQIES</sequence>
<evidence type="ECO:0000256" key="5">
    <source>
        <dbReference type="ARBA" id="ARBA00022927"/>
    </source>
</evidence>
<keyword evidence="7" id="KW-0539">Nucleus</keyword>
<dbReference type="GO" id="GO:0006364">
    <property type="term" value="P:rRNA processing"/>
    <property type="evidence" value="ECO:0007669"/>
    <property type="project" value="UniProtKB-ARBA"/>
</dbReference>
<dbReference type="InterPro" id="IPR030378">
    <property type="entry name" value="G_CP_dom"/>
</dbReference>
<evidence type="ECO:0000256" key="7">
    <source>
        <dbReference type="ARBA" id="ARBA00023242"/>
    </source>
</evidence>
<gene>
    <name evidence="10" type="ORF">Z517_04520</name>
</gene>
<dbReference type="GO" id="GO:0005525">
    <property type="term" value="F:GTP binding"/>
    <property type="evidence" value="ECO:0007669"/>
    <property type="project" value="UniProtKB-KW"/>
</dbReference>
<dbReference type="STRING" id="1442368.A0A0D2GSJ4"/>
<dbReference type="SUPFAM" id="SSF52540">
    <property type="entry name" value="P-loop containing nucleoside triphosphate hydrolases"/>
    <property type="match status" value="1"/>
</dbReference>
<evidence type="ECO:0000313" key="10">
    <source>
        <dbReference type="EMBL" id="KIW81495.1"/>
    </source>
</evidence>
<keyword evidence="3" id="KW-0690">Ribosome biogenesis</keyword>
<dbReference type="HOGENOM" id="CLU_011106_5_5_1"/>
<dbReference type="GO" id="GO:0015031">
    <property type="term" value="P:protein transport"/>
    <property type="evidence" value="ECO:0007669"/>
    <property type="project" value="UniProtKB-KW"/>
</dbReference>
<feature type="compositionally biased region" description="Basic residues" evidence="8">
    <location>
        <begin position="1"/>
        <end position="19"/>
    </location>
</feature>
<feature type="compositionally biased region" description="Basic and acidic residues" evidence="8">
    <location>
        <begin position="65"/>
        <end position="96"/>
    </location>
</feature>
<keyword evidence="4" id="KW-0547">Nucleotide-binding</keyword>
<evidence type="ECO:0000256" key="1">
    <source>
        <dbReference type="ARBA" id="ARBA00004123"/>
    </source>
</evidence>
<dbReference type="OrthoDB" id="10266128at2759"/>
<dbReference type="Gene3D" id="1.10.1580.10">
    <property type="match status" value="1"/>
</dbReference>
<proteinExistence type="predicted"/>
<dbReference type="GO" id="GO:0005730">
    <property type="term" value="C:nucleolus"/>
    <property type="evidence" value="ECO:0007669"/>
    <property type="project" value="UniProtKB-ARBA"/>
</dbReference>
<keyword evidence="11" id="KW-1185">Reference proteome</keyword>
<dbReference type="CDD" id="cd04178">
    <property type="entry name" value="Nucleostemin_like"/>
    <property type="match status" value="1"/>
</dbReference>
<dbReference type="PROSITE" id="PS51721">
    <property type="entry name" value="G_CP"/>
    <property type="match status" value="1"/>
</dbReference>
<dbReference type="EMBL" id="KN846971">
    <property type="protein sequence ID" value="KIW81495.1"/>
    <property type="molecule type" value="Genomic_DNA"/>
</dbReference>
<evidence type="ECO:0000259" key="9">
    <source>
        <dbReference type="PROSITE" id="PS51721"/>
    </source>
</evidence>
<dbReference type="FunFam" id="1.10.1580.10:FF:000006">
    <property type="entry name" value="Nuclear GTP-binding protein NUG1"/>
    <property type="match status" value="1"/>
</dbReference>
<name>A0A0D2GSJ4_9EURO</name>
<keyword evidence="6" id="KW-0342">GTP-binding</keyword>
<feature type="region of interest" description="Disordered" evidence="8">
    <location>
        <begin position="65"/>
        <end position="130"/>
    </location>
</feature>
<evidence type="ECO:0000256" key="6">
    <source>
        <dbReference type="ARBA" id="ARBA00023134"/>
    </source>
</evidence>
<dbReference type="Gene3D" id="3.40.50.300">
    <property type="entry name" value="P-loop containing nucleotide triphosphate hydrolases"/>
    <property type="match status" value="1"/>
</dbReference>
<dbReference type="InterPro" id="IPR006073">
    <property type="entry name" value="GTP-bd"/>
</dbReference>
<feature type="region of interest" description="Disordered" evidence="8">
    <location>
        <begin position="1"/>
        <end position="53"/>
    </location>
</feature>
<dbReference type="Proteomes" id="UP000053029">
    <property type="component" value="Unassembled WGS sequence"/>
</dbReference>
<keyword evidence="5" id="KW-0653">Protein transport</keyword>
<comment type="subcellular location">
    <subcellularLocation>
        <location evidence="1">Nucleus</location>
    </subcellularLocation>
</comment>
<dbReference type="RefSeq" id="XP_013285303.1">
    <property type="nucleotide sequence ID" value="XM_013429849.1"/>
</dbReference>
<dbReference type="PANTHER" id="PTHR11089:SF30">
    <property type="entry name" value="GUANINE NUCLEOTIDE-BINDING PROTEIN-LIKE 3 HOMOLOG"/>
    <property type="match status" value="1"/>
</dbReference>
<feature type="domain" description="CP-type G" evidence="9">
    <location>
        <begin position="188"/>
        <end position="374"/>
    </location>
</feature>
<protein>
    <recommendedName>
        <fullName evidence="9">CP-type G domain-containing protein</fullName>
    </recommendedName>
</protein>
<reference evidence="10 11" key="1">
    <citation type="submission" date="2015-01" db="EMBL/GenBank/DDBJ databases">
        <title>The Genome Sequence of Fonsecaea pedrosoi CBS 271.37.</title>
        <authorList>
            <consortium name="The Broad Institute Genomics Platform"/>
            <person name="Cuomo C."/>
            <person name="de Hoog S."/>
            <person name="Gorbushina A."/>
            <person name="Stielow B."/>
            <person name="Teixiera M."/>
            <person name="Abouelleil A."/>
            <person name="Chapman S.B."/>
            <person name="Priest M."/>
            <person name="Young S.K."/>
            <person name="Wortman J."/>
            <person name="Nusbaum C."/>
            <person name="Birren B."/>
        </authorList>
    </citation>
    <scope>NUCLEOTIDE SEQUENCE [LARGE SCALE GENOMIC DNA]</scope>
    <source>
        <strain evidence="10 11">CBS 271.37</strain>
    </source>
</reference>
<organism evidence="10 11">
    <name type="scientific">Fonsecaea pedrosoi CBS 271.37</name>
    <dbReference type="NCBI Taxonomy" id="1442368"/>
    <lineage>
        <taxon>Eukaryota</taxon>
        <taxon>Fungi</taxon>
        <taxon>Dikarya</taxon>
        <taxon>Ascomycota</taxon>
        <taxon>Pezizomycotina</taxon>
        <taxon>Eurotiomycetes</taxon>
        <taxon>Chaetothyriomycetidae</taxon>
        <taxon>Chaetothyriales</taxon>
        <taxon>Herpotrichiellaceae</taxon>
        <taxon>Fonsecaea</taxon>
    </lineage>
</organism>
<accession>A0A0D2GSJ4</accession>
<evidence type="ECO:0000256" key="2">
    <source>
        <dbReference type="ARBA" id="ARBA00022448"/>
    </source>
</evidence>
<dbReference type="AlphaFoldDB" id="A0A0D2GSJ4"/>
<dbReference type="GO" id="GO:0030684">
    <property type="term" value="C:preribosome"/>
    <property type="evidence" value="ECO:0007669"/>
    <property type="project" value="UniProtKB-ARBA"/>
</dbReference>
<dbReference type="InterPro" id="IPR027417">
    <property type="entry name" value="P-loop_NTPase"/>
</dbReference>
<dbReference type="Pfam" id="PF08701">
    <property type="entry name" value="GN3L_Grn1"/>
    <property type="match status" value="1"/>
</dbReference>
<dbReference type="InterPro" id="IPR023179">
    <property type="entry name" value="GTP-bd_ortho_bundle_sf"/>
</dbReference>
<dbReference type="Pfam" id="PF01926">
    <property type="entry name" value="MMR_HSR1"/>
    <property type="match status" value="1"/>
</dbReference>
<dbReference type="GeneID" id="25304010"/>
<evidence type="ECO:0000313" key="11">
    <source>
        <dbReference type="Proteomes" id="UP000053029"/>
    </source>
</evidence>
<dbReference type="PANTHER" id="PTHR11089">
    <property type="entry name" value="GTP-BINDING PROTEIN-RELATED"/>
    <property type="match status" value="1"/>
</dbReference>
<evidence type="ECO:0000256" key="3">
    <source>
        <dbReference type="ARBA" id="ARBA00022517"/>
    </source>
</evidence>
<dbReference type="FunFam" id="3.40.50.300:FF:000844">
    <property type="entry name" value="Nuclear GTP-binding protein NUG1"/>
    <property type="match status" value="1"/>
</dbReference>
<dbReference type="VEuPathDB" id="FungiDB:Z517_04520"/>